<dbReference type="Proteomes" id="UP000002215">
    <property type="component" value="Chromosome"/>
</dbReference>
<dbReference type="AlphaFoldDB" id="A0A979G785"/>
<dbReference type="KEGG" id="cpi:Cpin_4569"/>
<gene>
    <name evidence="2" type="ordered locus">Cpin_4569</name>
</gene>
<organism evidence="2 3">
    <name type="scientific">Chitinophaga pinensis (strain ATCC 43595 / DSM 2588 / LMG 13176 / NBRC 15968 / NCIMB 11800 / UQM 2034)</name>
    <dbReference type="NCBI Taxonomy" id="485918"/>
    <lineage>
        <taxon>Bacteria</taxon>
        <taxon>Pseudomonadati</taxon>
        <taxon>Bacteroidota</taxon>
        <taxon>Chitinophagia</taxon>
        <taxon>Chitinophagales</taxon>
        <taxon>Chitinophagaceae</taxon>
        <taxon>Chitinophaga</taxon>
    </lineage>
</organism>
<keyword evidence="1" id="KW-0472">Membrane</keyword>
<proteinExistence type="predicted"/>
<keyword evidence="1" id="KW-1133">Transmembrane helix</keyword>
<feature type="transmembrane region" description="Helical" evidence="1">
    <location>
        <begin position="49"/>
        <end position="70"/>
    </location>
</feature>
<dbReference type="RefSeq" id="WP_012792179.1">
    <property type="nucleotide sequence ID" value="NC_013132.1"/>
</dbReference>
<sequence length="196" mass="22859">MKKIIHFFKKYSFSILFVCFLLVLSQFVLPALQQDYTRASIRAFKSEYGLPALLVVFIGNFLYQCVALWWRFRHNINIIRRRWVRIVLGGFLPKSITVTMLVFCIRDVFIAPVLFINGLYTHGASERTYVVHFLRDTTRAQSAIFLSDIASKEHTDEKVLQQYVYNTALKESDTVRIRYKTGLLGISLPDINHTKK</sequence>
<reference evidence="3" key="1">
    <citation type="submission" date="2009-08" db="EMBL/GenBank/DDBJ databases">
        <title>The complete genome of Chitinophaga pinensis DSM 2588.</title>
        <authorList>
            <consortium name="US DOE Joint Genome Institute (JGI-PGF)"/>
            <person name="Lucas S."/>
            <person name="Copeland A."/>
            <person name="Lapidus A."/>
            <person name="Glavina del Rio T."/>
            <person name="Dalin E."/>
            <person name="Tice H."/>
            <person name="Bruce D."/>
            <person name="Goodwin L."/>
            <person name="Pitluck S."/>
            <person name="Kyrpides N."/>
            <person name="Mavromatis K."/>
            <person name="Ivanova N."/>
            <person name="Mikhailova N."/>
            <person name="Sims D."/>
            <person name="Meinche L."/>
            <person name="Brettin T."/>
            <person name="Detter J.C."/>
            <person name="Han C."/>
            <person name="Larimer F."/>
            <person name="Land M."/>
            <person name="Hauser L."/>
            <person name="Markowitz V."/>
            <person name="Cheng J.-F."/>
            <person name="Hugenholtz P."/>
            <person name="Woyke T."/>
            <person name="Wu D."/>
            <person name="Spring S."/>
            <person name="Klenk H.-P."/>
            <person name="Eisen J.A."/>
        </authorList>
    </citation>
    <scope>NUCLEOTIDE SEQUENCE [LARGE SCALE GENOMIC DNA]</scope>
    <source>
        <strain evidence="3">ATCC 43595 / DSM 2588 / LMG 13176 / NBRC 15968 / NCIMB 11800 / UQM 2034</strain>
    </source>
</reference>
<dbReference type="OrthoDB" id="668377at2"/>
<dbReference type="EMBL" id="CP001699">
    <property type="protein sequence ID" value="ACU62011.1"/>
    <property type="molecule type" value="Genomic_DNA"/>
</dbReference>
<evidence type="ECO:0000313" key="3">
    <source>
        <dbReference type="Proteomes" id="UP000002215"/>
    </source>
</evidence>
<accession>A0A979G785</accession>
<reference evidence="2 3" key="2">
    <citation type="journal article" date="2010" name="Stand. Genomic Sci.">
        <title>Complete genome sequence of Chitinophaga pinensis type strain (UQM 2034).</title>
        <authorList>
            <person name="Glavina Del Rio T."/>
            <person name="Abt B."/>
            <person name="Spring S."/>
            <person name="Lapidus A."/>
            <person name="Nolan M."/>
            <person name="Tice H."/>
            <person name="Copeland A."/>
            <person name="Cheng J.F."/>
            <person name="Chen F."/>
            <person name="Bruce D."/>
            <person name="Goodwin L."/>
            <person name="Pitluck S."/>
            <person name="Ivanova N."/>
            <person name="Mavromatis K."/>
            <person name="Mikhailova N."/>
            <person name="Pati A."/>
            <person name="Chen A."/>
            <person name="Palaniappan K."/>
            <person name="Land M."/>
            <person name="Hauser L."/>
            <person name="Chang Y.J."/>
            <person name="Jeffries C.D."/>
            <person name="Chain P."/>
            <person name="Saunders E."/>
            <person name="Detter J.C."/>
            <person name="Brettin T."/>
            <person name="Rohde M."/>
            <person name="Goker M."/>
            <person name="Bristow J."/>
            <person name="Eisen J.A."/>
            <person name="Markowitz V."/>
            <person name="Hugenholtz P."/>
            <person name="Kyrpides N.C."/>
            <person name="Klenk H.P."/>
            <person name="Lucas S."/>
        </authorList>
    </citation>
    <scope>NUCLEOTIDE SEQUENCE [LARGE SCALE GENOMIC DNA]</scope>
    <source>
        <strain evidence="3">ATCC 43595 / DSM 2588 / LMG 13176 / NBRC 15968 / NCIMB 11800 / UQM 2034</strain>
    </source>
</reference>
<protein>
    <submittedName>
        <fullName evidence="2">Uncharacterized protein</fullName>
    </submittedName>
</protein>
<evidence type="ECO:0000256" key="1">
    <source>
        <dbReference type="SAM" id="Phobius"/>
    </source>
</evidence>
<name>A0A979G785_CHIPD</name>
<keyword evidence="1" id="KW-0812">Transmembrane</keyword>
<evidence type="ECO:0000313" key="2">
    <source>
        <dbReference type="EMBL" id="ACU62011.1"/>
    </source>
</evidence>
<feature type="transmembrane region" description="Helical" evidence="1">
    <location>
        <begin position="82"/>
        <end position="103"/>
    </location>
</feature>